<organism evidence="2 3">
    <name type="scientific">Algivirga pacifica</name>
    <dbReference type="NCBI Taxonomy" id="1162670"/>
    <lineage>
        <taxon>Bacteria</taxon>
        <taxon>Pseudomonadati</taxon>
        <taxon>Bacteroidota</taxon>
        <taxon>Cytophagia</taxon>
        <taxon>Cytophagales</taxon>
        <taxon>Flammeovirgaceae</taxon>
        <taxon>Algivirga</taxon>
    </lineage>
</organism>
<keyword evidence="1" id="KW-0812">Transmembrane</keyword>
<evidence type="ECO:0008006" key="4">
    <source>
        <dbReference type="Google" id="ProtNLM"/>
    </source>
</evidence>
<keyword evidence="1" id="KW-1133">Transmembrane helix</keyword>
<dbReference type="RefSeq" id="WP_345374021.1">
    <property type="nucleotide sequence ID" value="NZ_BAABJX010000055.1"/>
</dbReference>
<evidence type="ECO:0000313" key="2">
    <source>
        <dbReference type="EMBL" id="GAA4846696.1"/>
    </source>
</evidence>
<comment type="caution">
    <text evidence="2">The sequence shown here is derived from an EMBL/GenBank/DDBJ whole genome shotgun (WGS) entry which is preliminary data.</text>
</comment>
<keyword evidence="3" id="KW-1185">Reference proteome</keyword>
<gene>
    <name evidence="2" type="ORF">GCM10023331_34260</name>
</gene>
<proteinExistence type="predicted"/>
<dbReference type="EMBL" id="BAABJX010000055">
    <property type="protein sequence ID" value="GAA4846696.1"/>
    <property type="molecule type" value="Genomic_DNA"/>
</dbReference>
<reference evidence="3" key="1">
    <citation type="journal article" date="2019" name="Int. J. Syst. Evol. Microbiol.">
        <title>The Global Catalogue of Microorganisms (GCM) 10K type strain sequencing project: providing services to taxonomists for standard genome sequencing and annotation.</title>
        <authorList>
            <consortium name="The Broad Institute Genomics Platform"/>
            <consortium name="The Broad Institute Genome Sequencing Center for Infectious Disease"/>
            <person name="Wu L."/>
            <person name="Ma J."/>
        </authorList>
    </citation>
    <scope>NUCLEOTIDE SEQUENCE [LARGE SCALE GENOMIC DNA]</scope>
    <source>
        <strain evidence="3">JCM 18326</strain>
    </source>
</reference>
<dbReference type="Proteomes" id="UP001500298">
    <property type="component" value="Unassembled WGS sequence"/>
</dbReference>
<evidence type="ECO:0000313" key="3">
    <source>
        <dbReference type="Proteomes" id="UP001500298"/>
    </source>
</evidence>
<accession>A0ABP9DHL1</accession>
<evidence type="ECO:0000256" key="1">
    <source>
        <dbReference type="SAM" id="Phobius"/>
    </source>
</evidence>
<sequence>MKTIEQFSLLNIILIDKYLNDRLNPRERKEFLDRLGMDDELMDDFDTVVDAILKDKDSKKSQQTIWHKVKAAREKSLSMSRGGMLKDVVGYGLFAIGIAGALVLVLNVVTTLIA</sequence>
<protein>
    <recommendedName>
        <fullName evidence="4">DUF1640 domain-containing protein</fullName>
    </recommendedName>
</protein>
<name>A0ABP9DHL1_9BACT</name>
<keyword evidence="1" id="KW-0472">Membrane</keyword>
<feature type="transmembrane region" description="Helical" evidence="1">
    <location>
        <begin position="88"/>
        <end position="113"/>
    </location>
</feature>